<evidence type="ECO:0000313" key="13">
    <source>
        <dbReference type="EMBL" id="KLI03942.1"/>
    </source>
</evidence>
<evidence type="ECO:0000313" key="14">
    <source>
        <dbReference type="Proteomes" id="UP000035553"/>
    </source>
</evidence>
<dbReference type="GO" id="GO:0004066">
    <property type="term" value="F:asparagine synthase (glutamine-hydrolyzing) activity"/>
    <property type="evidence" value="ECO:0007669"/>
    <property type="project" value="UniProtKB-EC"/>
</dbReference>
<evidence type="ECO:0000259" key="12">
    <source>
        <dbReference type="PROSITE" id="PS51278"/>
    </source>
</evidence>
<dbReference type="NCBIfam" id="TIGR01536">
    <property type="entry name" value="asn_synth_AEB"/>
    <property type="match status" value="1"/>
</dbReference>
<dbReference type="InterPro" id="IPR006426">
    <property type="entry name" value="Asn_synth_AEB"/>
</dbReference>
<evidence type="ECO:0000256" key="2">
    <source>
        <dbReference type="ARBA" id="ARBA00005752"/>
    </source>
</evidence>
<feature type="binding site" evidence="10">
    <location>
        <position position="294"/>
    </location>
    <ligand>
        <name>ATP</name>
        <dbReference type="ChEBI" id="CHEBI:30616"/>
    </ligand>
</feature>
<dbReference type="Pfam" id="PF13537">
    <property type="entry name" value="GATase_7"/>
    <property type="match status" value="1"/>
</dbReference>
<name>A0A0U1QT41_9BACL</name>
<dbReference type="EC" id="6.3.5.4" evidence="3"/>
<dbReference type="CDD" id="cd00712">
    <property type="entry name" value="AsnB"/>
    <property type="match status" value="1"/>
</dbReference>
<dbReference type="AlphaFoldDB" id="A0A0U1QT41"/>
<dbReference type="InterPro" id="IPR051786">
    <property type="entry name" value="ASN_synthetase/amidase"/>
</dbReference>
<keyword evidence="7 9" id="KW-0315">Glutamine amidotransferase</keyword>
<dbReference type="InterPro" id="IPR001962">
    <property type="entry name" value="Asn_synthase"/>
</dbReference>
<dbReference type="InterPro" id="IPR014729">
    <property type="entry name" value="Rossmann-like_a/b/a_fold"/>
</dbReference>
<evidence type="ECO:0000256" key="3">
    <source>
        <dbReference type="ARBA" id="ARBA00012737"/>
    </source>
</evidence>
<organism evidence="13 14">
    <name type="scientific">Sporolactobacillus inulinus CASD</name>
    <dbReference type="NCBI Taxonomy" id="1069536"/>
    <lineage>
        <taxon>Bacteria</taxon>
        <taxon>Bacillati</taxon>
        <taxon>Bacillota</taxon>
        <taxon>Bacilli</taxon>
        <taxon>Bacillales</taxon>
        <taxon>Sporolactobacillaceae</taxon>
        <taxon>Sporolactobacillus</taxon>
    </lineage>
</organism>
<dbReference type="PROSITE" id="PS51278">
    <property type="entry name" value="GATASE_TYPE_2"/>
    <property type="match status" value="1"/>
</dbReference>
<dbReference type="GO" id="GO:0005829">
    <property type="term" value="C:cytosol"/>
    <property type="evidence" value="ECO:0007669"/>
    <property type="project" value="TreeGrafter"/>
</dbReference>
<evidence type="ECO:0000256" key="10">
    <source>
        <dbReference type="PIRSR" id="PIRSR001589-2"/>
    </source>
</evidence>
<evidence type="ECO:0000256" key="7">
    <source>
        <dbReference type="ARBA" id="ARBA00022962"/>
    </source>
</evidence>
<feature type="binding site" evidence="10">
    <location>
        <begin position="377"/>
        <end position="378"/>
    </location>
    <ligand>
        <name>ATP</name>
        <dbReference type="ChEBI" id="CHEBI:30616"/>
    </ligand>
</feature>
<feature type="site" description="Important for beta-aspartyl-AMP intermediate formation" evidence="11">
    <location>
        <position position="379"/>
    </location>
</feature>
<dbReference type="Gene3D" id="3.60.20.10">
    <property type="entry name" value="Glutamine Phosphoribosylpyrophosphate, subunit 1, domain 1"/>
    <property type="match status" value="1"/>
</dbReference>
<keyword evidence="9" id="KW-0028">Amino-acid biosynthesis</keyword>
<comment type="pathway">
    <text evidence="1">Amino-acid biosynthesis; L-asparagine biosynthesis; L-asparagine from L-aspartate (L-Gln route): step 1/1.</text>
</comment>
<evidence type="ECO:0000256" key="1">
    <source>
        <dbReference type="ARBA" id="ARBA00005187"/>
    </source>
</evidence>
<evidence type="ECO:0000256" key="6">
    <source>
        <dbReference type="ARBA" id="ARBA00022888"/>
    </source>
</evidence>
<feature type="active site" description="For GATase activity" evidence="9">
    <location>
        <position position="2"/>
    </location>
</feature>
<dbReference type="Proteomes" id="UP000035553">
    <property type="component" value="Unassembled WGS sequence"/>
</dbReference>
<dbReference type="RefSeq" id="WP_010026293.1">
    <property type="nucleotide sequence ID" value="NZ_AFVQ02000004.1"/>
</dbReference>
<comment type="similarity">
    <text evidence="2">Belongs to the asparagine synthetase family.</text>
</comment>
<dbReference type="SUPFAM" id="SSF56235">
    <property type="entry name" value="N-terminal nucleophile aminohydrolases (Ntn hydrolases)"/>
    <property type="match status" value="1"/>
</dbReference>
<keyword evidence="5 10" id="KW-0067">ATP-binding</keyword>
<dbReference type="GO" id="GO:0005524">
    <property type="term" value="F:ATP binding"/>
    <property type="evidence" value="ECO:0007669"/>
    <property type="project" value="UniProtKB-KW"/>
</dbReference>
<evidence type="ECO:0000256" key="11">
    <source>
        <dbReference type="PIRSR" id="PIRSR001589-3"/>
    </source>
</evidence>
<feature type="binding site" evidence="10">
    <location>
        <position position="102"/>
    </location>
    <ligand>
        <name>L-glutamine</name>
        <dbReference type="ChEBI" id="CHEBI:58359"/>
    </ligand>
</feature>
<keyword evidence="14" id="KW-1185">Reference proteome</keyword>
<protein>
    <recommendedName>
        <fullName evidence="3">asparagine synthase (glutamine-hydrolyzing)</fullName>
        <ecNumber evidence="3">6.3.5.4</ecNumber>
    </recommendedName>
</protein>
<keyword evidence="4 10" id="KW-0547">Nucleotide-binding</keyword>
<reference evidence="13 14" key="1">
    <citation type="journal article" date="2011" name="J. Bacteriol.">
        <title>Draft genome sequence of Sporolactobacillus inulinus strain CASD, an efficient D-lactic acid-producing bacterium with high-concentration lactate tolerance capability.</title>
        <authorList>
            <person name="Yu B."/>
            <person name="Su F."/>
            <person name="Wang L."/>
            <person name="Xu K."/>
            <person name="Zhao B."/>
            <person name="Xu P."/>
        </authorList>
    </citation>
    <scope>NUCLEOTIDE SEQUENCE [LARGE SCALE GENOMIC DNA]</scope>
    <source>
        <strain evidence="13 14">CASD</strain>
    </source>
</reference>
<evidence type="ECO:0000256" key="4">
    <source>
        <dbReference type="ARBA" id="ARBA00022741"/>
    </source>
</evidence>
<dbReference type="PANTHER" id="PTHR43284:SF1">
    <property type="entry name" value="ASPARAGINE SYNTHETASE"/>
    <property type="match status" value="1"/>
</dbReference>
<sequence>MCGITGWIDWHRDLSSQQDTIAHMAHTLDHRGPDDLNTWLAPHAALGHARLVVVDPKGGCQPMKKTVNGQDYVLVYNGELYNTEEIRSDLLEKGYTFKGHSDTEVLLTAYIEWREQCVDHFNGIFAFAIWDTARDLLFGARDRMGVKPFFYAESGGRLIYGSEIKAILAHPDMKAEIDREGLCEVFGLGPSRTPGHGVYVGIHDLRPAHAFTYTRNGMKIWRYWNVVSHEHTDSLEETIAHIRYLVTDAVRRQLYADVPVATFLSGGLDSSGISAIAAEYFKEQKRPALHTFSIDYVGNDQYFHTSKFQPNSDAPFIDEVSKYLGTVHHNLIIDNEHLVSYLKRAIQVRDMPGYADVDSSLLWLCEQIRKDFTVALSGECADEIFGGYPWFHSPETSAKEGFPWMRSIDARQDLLNSKWGSRLNLKEYELERFNETIAETPRLEGESAIDAKRRELFYLNMNWFMTALLDRKDRMSMGASLEVRVPFADHRIVQYLWNVPWDMKMLGGHEKGILRAALKGYLPDDVLYRKKSPYPKTYHPKYTQAVSEWLQKVIDTPSSPLLELVDKQKLQDLIDSKGDSFKAPWFGQLMSGPQLIAHMAQMNEWLKTYNVNILDR</sequence>
<dbReference type="Gene3D" id="3.40.50.620">
    <property type="entry name" value="HUPs"/>
    <property type="match status" value="1"/>
</dbReference>
<dbReference type="GO" id="GO:0006529">
    <property type="term" value="P:asparagine biosynthetic process"/>
    <property type="evidence" value="ECO:0007669"/>
    <property type="project" value="UniProtKB-KW"/>
</dbReference>
<dbReference type="PIRSF" id="PIRSF001589">
    <property type="entry name" value="Asn_synthetase_glu-h"/>
    <property type="match status" value="1"/>
</dbReference>
<feature type="domain" description="Glutamine amidotransferase type-2" evidence="12">
    <location>
        <begin position="2"/>
        <end position="216"/>
    </location>
</feature>
<evidence type="ECO:0000256" key="9">
    <source>
        <dbReference type="PIRSR" id="PIRSR001589-1"/>
    </source>
</evidence>
<dbReference type="OrthoDB" id="9763290at2"/>
<evidence type="ECO:0000256" key="5">
    <source>
        <dbReference type="ARBA" id="ARBA00022840"/>
    </source>
</evidence>
<dbReference type="SUPFAM" id="SSF52402">
    <property type="entry name" value="Adenine nucleotide alpha hydrolases-like"/>
    <property type="match status" value="1"/>
</dbReference>
<proteinExistence type="inferred from homology"/>
<dbReference type="PANTHER" id="PTHR43284">
    <property type="entry name" value="ASPARAGINE SYNTHETASE (GLUTAMINE-HYDROLYZING)"/>
    <property type="match status" value="1"/>
</dbReference>
<dbReference type="InterPro" id="IPR017932">
    <property type="entry name" value="GATase_2_dom"/>
</dbReference>
<dbReference type="InterPro" id="IPR029055">
    <property type="entry name" value="Ntn_hydrolases_N"/>
</dbReference>
<comment type="caution">
    <text evidence="13">The sequence shown here is derived from an EMBL/GenBank/DDBJ whole genome shotgun (WGS) entry which is preliminary data.</text>
</comment>
<dbReference type="EMBL" id="AFVQ02000004">
    <property type="protein sequence ID" value="KLI03942.1"/>
    <property type="molecule type" value="Genomic_DNA"/>
</dbReference>
<dbReference type="Pfam" id="PF00733">
    <property type="entry name" value="Asn_synthase"/>
    <property type="match status" value="1"/>
</dbReference>
<dbReference type="CDD" id="cd01991">
    <property type="entry name" value="Asn_synthase_B_C"/>
    <property type="match status" value="1"/>
</dbReference>
<dbReference type="InterPro" id="IPR033738">
    <property type="entry name" value="AsnB_N"/>
</dbReference>
<accession>A0A0U1QT41</accession>
<gene>
    <name evidence="13" type="ORF">SINU_00225</name>
</gene>
<keyword evidence="6 9" id="KW-0061">Asparagine biosynthesis</keyword>
<comment type="catalytic activity">
    <reaction evidence="8">
        <text>L-aspartate + L-glutamine + ATP + H2O = L-asparagine + L-glutamate + AMP + diphosphate + H(+)</text>
        <dbReference type="Rhea" id="RHEA:12228"/>
        <dbReference type="ChEBI" id="CHEBI:15377"/>
        <dbReference type="ChEBI" id="CHEBI:15378"/>
        <dbReference type="ChEBI" id="CHEBI:29985"/>
        <dbReference type="ChEBI" id="CHEBI:29991"/>
        <dbReference type="ChEBI" id="CHEBI:30616"/>
        <dbReference type="ChEBI" id="CHEBI:33019"/>
        <dbReference type="ChEBI" id="CHEBI:58048"/>
        <dbReference type="ChEBI" id="CHEBI:58359"/>
        <dbReference type="ChEBI" id="CHEBI:456215"/>
        <dbReference type="EC" id="6.3.5.4"/>
    </reaction>
</comment>
<dbReference type="STRING" id="1069536.SINU_00225"/>
<evidence type="ECO:0000256" key="8">
    <source>
        <dbReference type="ARBA" id="ARBA00048741"/>
    </source>
</evidence>